<proteinExistence type="predicted"/>
<evidence type="ECO:0000313" key="2">
    <source>
        <dbReference type="EMBL" id="KDR76514.1"/>
    </source>
</evidence>
<keyword evidence="1" id="KW-1133">Transmembrane helix</keyword>
<accession>A0A067T9E9</accession>
<dbReference type="Proteomes" id="UP000027222">
    <property type="component" value="Unassembled WGS sequence"/>
</dbReference>
<feature type="transmembrane region" description="Helical" evidence="1">
    <location>
        <begin position="167"/>
        <end position="189"/>
    </location>
</feature>
<evidence type="ECO:0000256" key="1">
    <source>
        <dbReference type="SAM" id="Phobius"/>
    </source>
</evidence>
<keyword evidence="3" id="KW-1185">Reference proteome</keyword>
<organism evidence="2 3">
    <name type="scientific">Galerina marginata (strain CBS 339.88)</name>
    <dbReference type="NCBI Taxonomy" id="685588"/>
    <lineage>
        <taxon>Eukaryota</taxon>
        <taxon>Fungi</taxon>
        <taxon>Dikarya</taxon>
        <taxon>Basidiomycota</taxon>
        <taxon>Agaricomycotina</taxon>
        <taxon>Agaricomycetes</taxon>
        <taxon>Agaricomycetidae</taxon>
        <taxon>Agaricales</taxon>
        <taxon>Agaricineae</taxon>
        <taxon>Strophariaceae</taxon>
        <taxon>Galerina</taxon>
    </lineage>
</organism>
<keyword evidence="1" id="KW-0812">Transmembrane</keyword>
<keyword evidence="1" id="KW-0472">Membrane</keyword>
<dbReference type="HOGENOM" id="CLU_903276_0_0_1"/>
<sequence>MVNIKIDDRDSSVAYSPRAAWLPTGDRGEWLTTSTSTSSGGAFASLTFTGSGVSIWGTIPNTTQGGHPQLSFAVDNQPVVIQNPSQMERKQYQDKIHPVRPPSNRCNAYVADYPSSGFITVTTSGTSPTQQAPVLDTSLPVSQTFESAPQTFTPAPSQRNTTKAPPIAVILGVGIGSVAFLLVVILMLLKRRSTKNSDSNAKNASCTSFFLTLHFWPGLHGNYTVWSRWLKFRLPLHSSSFLASRPTPFPFVENSSLVLNQQKLLTQKRLADASVYYGEGQVTSPPPYEVHGNYNICTWVGDRIVHII</sequence>
<reference evidence="3" key="1">
    <citation type="journal article" date="2014" name="Proc. Natl. Acad. Sci. U.S.A.">
        <title>Extensive sampling of basidiomycete genomes demonstrates inadequacy of the white-rot/brown-rot paradigm for wood decay fungi.</title>
        <authorList>
            <person name="Riley R."/>
            <person name="Salamov A.A."/>
            <person name="Brown D.W."/>
            <person name="Nagy L.G."/>
            <person name="Floudas D."/>
            <person name="Held B.W."/>
            <person name="Levasseur A."/>
            <person name="Lombard V."/>
            <person name="Morin E."/>
            <person name="Otillar R."/>
            <person name="Lindquist E.A."/>
            <person name="Sun H."/>
            <person name="LaButti K.M."/>
            <person name="Schmutz J."/>
            <person name="Jabbour D."/>
            <person name="Luo H."/>
            <person name="Baker S.E."/>
            <person name="Pisabarro A.G."/>
            <person name="Walton J.D."/>
            <person name="Blanchette R.A."/>
            <person name="Henrissat B."/>
            <person name="Martin F."/>
            <person name="Cullen D."/>
            <person name="Hibbett D.S."/>
            <person name="Grigoriev I.V."/>
        </authorList>
    </citation>
    <scope>NUCLEOTIDE SEQUENCE [LARGE SCALE GENOMIC DNA]</scope>
    <source>
        <strain evidence="3">CBS 339.88</strain>
    </source>
</reference>
<protein>
    <submittedName>
        <fullName evidence="2">Uncharacterized protein</fullName>
    </submittedName>
</protein>
<dbReference type="EMBL" id="KL142378">
    <property type="protein sequence ID" value="KDR76514.1"/>
    <property type="molecule type" value="Genomic_DNA"/>
</dbReference>
<name>A0A067T9E9_GALM3</name>
<gene>
    <name evidence="2" type="ORF">GALMADRAFT_225564</name>
</gene>
<dbReference type="OrthoDB" id="3265734at2759"/>
<dbReference type="AlphaFoldDB" id="A0A067T9E9"/>
<evidence type="ECO:0000313" key="3">
    <source>
        <dbReference type="Proteomes" id="UP000027222"/>
    </source>
</evidence>